<evidence type="ECO:0000256" key="1">
    <source>
        <dbReference type="ARBA" id="ARBA00009764"/>
    </source>
</evidence>
<feature type="domain" description="Flagellar hook-associated protein 2 C-terminal" evidence="7">
    <location>
        <begin position="587"/>
        <end position="656"/>
    </location>
</feature>
<dbReference type="GO" id="GO:0007155">
    <property type="term" value="P:cell adhesion"/>
    <property type="evidence" value="ECO:0007669"/>
    <property type="project" value="InterPro"/>
</dbReference>
<comment type="similarity">
    <text evidence="1 5">Belongs to the FliD family.</text>
</comment>
<keyword evidence="8" id="KW-0966">Cell projection</keyword>
<evidence type="ECO:0000256" key="5">
    <source>
        <dbReference type="RuleBase" id="RU362066"/>
    </source>
</evidence>
<comment type="subunit">
    <text evidence="2 5">Homopentamer.</text>
</comment>
<evidence type="ECO:0000313" key="9">
    <source>
        <dbReference type="Proteomes" id="UP000595332"/>
    </source>
</evidence>
<proteinExistence type="inferred from homology"/>
<evidence type="ECO:0000313" key="8">
    <source>
        <dbReference type="EMBL" id="BBB28655.1"/>
    </source>
</evidence>
<organism evidence="8 9">
    <name type="scientific">Neptunomonas japonica JAMM 1380</name>
    <dbReference type="NCBI Taxonomy" id="1441457"/>
    <lineage>
        <taxon>Bacteria</taxon>
        <taxon>Pseudomonadati</taxon>
        <taxon>Pseudomonadota</taxon>
        <taxon>Gammaproteobacteria</taxon>
        <taxon>Oceanospirillales</taxon>
        <taxon>Oceanospirillaceae</taxon>
        <taxon>Neptunomonas</taxon>
    </lineage>
</organism>
<dbReference type="InterPro" id="IPR010810">
    <property type="entry name" value="Flagellin_hook_IN_motif"/>
</dbReference>
<comment type="function">
    <text evidence="5">Required for morphogenesis and for the elongation of the flagellar filament by facilitating polymerization of the flagellin monomers at the tip of growing filament. Forms a capping structure, which prevents flagellin subunits (transported through the central channel of the flagellum) from leaking out without polymerization at the distal end.</text>
</comment>
<dbReference type="GO" id="GO:0071973">
    <property type="term" value="P:bacterial-type flagellum-dependent cell motility"/>
    <property type="evidence" value="ECO:0007669"/>
    <property type="project" value="TreeGrafter"/>
</dbReference>
<evidence type="ECO:0000256" key="3">
    <source>
        <dbReference type="ARBA" id="ARBA00023054"/>
    </source>
</evidence>
<keyword evidence="9" id="KW-1185">Reference proteome</keyword>
<accession>A0A7R6PQP7</accession>
<evidence type="ECO:0000259" key="6">
    <source>
        <dbReference type="Pfam" id="PF02465"/>
    </source>
</evidence>
<dbReference type="PANTHER" id="PTHR30288:SF0">
    <property type="entry name" value="FLAGELLAR HOOK-ASSOCIATED PROTEIN 2"/>
    <property type="match status" value="1"/>
</dbReference>
<dbReference type="InterPro" id="IPR010809">
    <property type="entry name" value="FliD_C"/>
</dbReference>
<evidence type="ECO:0000259" key="7">
    <source>
        <dbReference type="Pfam" id="PF07195"/>
    </source>
</evidence>
<feature type="domain" description="Flagellar hook-associated protein 2 N-terminal" evidence="6">
    <location>
        <begin position="13"/>
        <end position="111"/>
    </location>
</feature>
<keyword evidence="4 5" id="KW-0975">Bacterial flagellum</keyword>
<dbReference type="AlphaFoldDB" id="A0A7R6PQP7"/>
<dbReference type="KEGG" id="njp:NEJAP_0698"/>
<feature type="domain" description="Flagellar hook-associated protein 2 C-terminal" evidence="7">
    <location>
        <begin position="236"/>
        <end position="412"/>
    </location>
</feature>
<evidence type="ECO:0000256" key="2">
    <source>
        <dbReference type="ARBA" id="ARBA00011255"/>
    </source>
</evidence>
<keyword evidence="8" id="KW-0969">Cilium</keyword>
<comment type="subcellular location">
    <subcellularLocation>
        <location evidence="5">Secreted</location>
    </subcellularLocation>
    <subcellularLocation>
        <location evidence="5">Bacterial flagellum</location>
    </subcellularLocation>
</comment>
<dbReference type="Pfam" id="PF07195">
    <property type="entry name" value="FliD_C"/>
    <property type="match status" value="2"/>
</dbReference>
<evidence type="ECO:0000256" key="4">
    <source>
        <dbReference type="ARBA" id="ARBA00023143"/>
    </source>
</evidence>
<dbReference type="Proteomes" id="UP000595332">
    <property type="component" value="Chromosome"/>
</dbReference>
<dbReference type="InterPro" id="IPR040026">
    <property type="entry name" value="FliD"/>
</dbReference>
<dbReference type="EMBL" id="AP014546">
    <property type="protein sequence ID" value="BBB28655.1"/>
    <property type="molecule type" value="Genomic_DNA"/>
</dbReference>
<name>A0A7R6PQP7_9GAMM</name>
<sequence length="676" mass="71472">MDTNIVSALGAGSGIDTKSLVKSLVDVEKVPQQERLDSKKETINAQISAYGTLKSSLSEFQKILEPLSDNDTFNARAVSFPETDVISPNALAANAQAGTYQIEVLEVAQAQALAVNTAFTDKDESANATGNLTIRLGNWTYDVDNNPTSFAENEGKTALALEIAADDSIQDIADKINKAESDVQASVLLVDGQYQLMISAPSGANNALEITGDDPSLDMFAFNAGSYASVTETQQAQDAELKINGLTVFRESNEISDVIQGLTFDINKKSPDEKFTFSITEDKATAEQSVRNFVEAYNELYDAAKALTGISTDAETNESSRGDLATDSLAKSVLSRIRQMVSSEVPGVSDFNSLSNVGIRTQLDGKLEINAEDFDAALKDNFDKLGALFAPQTSSSTNDVDVSIGSYATKTVSGVYSGSITTAPAKGSVVSDAAFVAFNTADTPAGDFTFTVEVDGATSEELTLSGDFSTADELRSALQALINNDDTLKASKAFVDVTVEPGGELTLASRQYGSTSKVSIAANGADFATSTNLSTSSVSTSGRDVAGTINGEAAFGAGEVLLPAIDTDPYGLNLSVREGASGDFNFTFSQGFAGELTKLIDSFLSSSGTIKARETSLNKDLEGIDVAQETLDRKMTKYESRLSLQFLAMERIVASFKTTGDSLTGIVDRLPFTAKK</sequence>
<protein>
    <recommendedName>
        <fullName evidence="5">Flagellar hook-associated protein 2</fullName>
        <shortName evidence="5">HAP2</shortName>
    </recommendedName>
    <alternativeName>
        <fullName evidence="5">Flagellar cap protein</fullName>
    </alternativeName>
</protein>
<dbReference type="PANTHER" id="PTHR30288">
    <property type="entry name" value="FLAGELLAR CAP/ASSEMBLY PROTEIN FLID"/>
    <property type="match status" value="1"/>
</dbReference>
<keyword evidence="8" id="KW-0282">Flagellum</keyword>
<reference evidence="8 9" key="1">
    <citation type="journal article" date="2008" name="Int. J. Syst. Evol. Microbiol.">
        <title>Neptunomonas japonica sp. nov., an Osedax japonicus symbiont-like bacterium isolated from sediment adjacent to sperm whale carcasses off Kagoshima, Japan.</title>
        <authorList>
            <person name="Miyazaki M."/>
            <person name="Nogi Y."/>
            <person name="Fujiwara Y."/>
            <person name="Kawato M."/>
            <person name="Kubokawa K."/>
            <person name="Horikoshi K."/>
        </authorList>
    </citation>
    <scope>NUCLEOTIDE SEQUENCE [LARGE SCALE GENOMIC DNA]</scope>
    <source>
        <strain evidence="8 9">JAMM 1380</strain>
    </source>
</reference>
<dbReference type="Pfam" id="PF07196">
    <property type="entry name" value="Flagellin_IN"/>
    <property type="match status" value="1"/>
</dbReference>
<gene>
    <name evidence="8" type="primary">fliD</name>
    <name evidence="8" type="ORF">NEJAP_0698</name>
</gene>
<keyword evidence="3" id="KW-0175">Coiled coil</keyword>
<dbReference type="InterPro" id="IPR003481">
    <property type="entry name" value="FliD_N"/>
</dbReference>
<keyword evidence="5" id="KW-0964">Secreted</keyword>
<dbReference type="GO" id="GO:0009424">
    <property type="term" value="C:bacterial-type flagellum hook"/>
    <property type="evidence" value="ECO:0007669"/>
    <property type="project" value="UniProtKB-UniRule"/>
</dbReference>
<dbReference type="GO" id="GO:0005576">
    <property type="term" value="C:extracellular region"/>
    <property type="evidence" value="ECO:0007669"/>
    <property type="project" value="UniProtKB-SubCell"/>
</dbReference>
<dbReference type="GO" id="GO:0009421">
    <property type="term" value="C:bacterial-type flagellum filament cap"/>
    <property type="evidence" value="ECO:0007669"/>
    <property type="project" value="InterPro"/>
</dbReference>
<dbReference type="Pfam" id="PF02465">
    <property type="entry name" value="FliD_N"/>
    <property type="match status" value="1"/>
</dbReference>
<dbReference type="RefSeq" id="WP_201349332.1">
    <property type="nucleotide sequence ID" value="NZ_AP014546.1"/>
</dbReference>